<feature type="chain" id="PRO_5041427606" description="ShKT domain-containing protein" evidence="2">
    <location>
        <begin position="19"/>
        <end position="185"/>
    </location>
</feature>
<sequence length="185" mass="19679">MMVNVLVTAFLSLTTTAAQYLGAYYGRYGYPCPLPLSRIATGYMTGLGYGTPTYGLSVDPYNSANSLAMAGMVVDPALSGMCVDTNMQCPIWASTGQCSTNALIMRRMCALSCGTCVPGAEYGGMVQGMGLGYGGYEIAPLSSPLFGRSIYETGILRSPMRTTIYPKSDKRNKLVPADVYMLGKS</sequence>
<keyword evidence="5" id="KW-1185">Reference proteome</keyword>
<protein>
    <recommendedName>
        <fullName evidence="3">ShKT domain-containing protein</fullName>
    </recommendedName>
</protein>
<organism evidence="4 5">
    <name type="scientific">Cylicocyclus nassatus</name>
    <name type="common">Nematode worm</name>
    <dbReference type="NCBI Taxonomy" id="53992"/>
    <lineage>
        <taxon>Eukaryota</taxon>
        <taxon>Metazoa</taxon>
        <taxon>Ecdysozoa</taxon>
        <taxon>Nematoda</taxon>
        <taxon>Chromadorea</taxon>
        <taxon>Rhabditida</taxon>
        <taxon>Rhabditina</taxon>
        <taxon>Rhabditomorpha</taxon>
        <taxon>Strongyloidea</taxon>
        <taxon>Strongylidae</taxon>
        <taxon>Cylicocyclus</taxon>
    </lineage>
</organism>
<dbReference type="Proteomes" id="UP001176961">
    <property type="component" value="Unassembled WGS sequence"/>
</dbReference>
<reference evidence="4" key="1">
    <citation type="submission" date="2023-07" db="EMBL/GenBank/DDBJ databases">
        <authorList>
            <consortium name="CYATHOMIX"/>
        </authorList>
    </citation>
    <scope>NUCLEOTIDE SEQUENCE</scope>
    <source>
        <strain evidence="4">N/A</strain>
    </source>
</reference>
<evidence type="ECO:0000256" key="1">
    <source>
        <dbReference type="PROSITE-ProRule" id="PRU01005"/>
    </source>
</evidence>
<feature type="domain" description="ShKT" evidence="3">
    <location>
        <begin position="82"/>
        <end position="116"/>
    </location>
</feature>
<comment type="caution">
    <text evidence="1">Lacks conserved residue(s) required for the propagation of feature annotation.</text>
</comment>
<feature type="signal peptide" evidence="2">
    <location>
        <begin position="1"/>
        <end position="18"/>
    </location>
</feature>
<dbReference type="InterPro" id="IPR003582">
    <property type="entry name" value="ShKT_dom"/>
</dbReference>
<dbReference type="PROSITE" id="PS51670">
    <property type="entry name" value="SHKT"/>
    <property type="match status" value="1"/>
</dbReference>
<feature type="disulfide bond" evidence="1">
    <location>
        <begin position="82"/>
        <end position="116"/>
    </location>
</feature>
<name>A0AA36MBP8_CYLNA</name>
<dbReference type="SMART" id="SM00254">
    <property type="entry name" value="ShKT"/>
    <property type="match status" value="1"/>
</dbReference>
<dbReference type="AlphaFoldDB" id="A0AA36MBP8"/>
<dbReference type="Gene3D" id="1.10.10.1940">
    <property type="match status" value="1"/>
</dbReference>
<dbReference type="EMBL" id="CATQJL010000305">
    <property type="protein sequence ID" value="CAJ0604518.1"/>
    <property type="molecule type" value="Genomic_DNA"/>
</dbReference>
<proteinExistence type="predicted"/>
<gene>
    <name evidence="4" type="ORF">CYNAS_LOCUS16501</name>
</gene>
<evidence type="ECO:0000256" key="2">
    <source>
        <dbReference type="SAM" id="SignalP"/>
    </source>
</evidence>
<accession>A0AA36MBP8</accession>
<evidence type="ECO:0000259" key="3">
    <source>
        <dbReference type="PROSITE" id="PS51670"/>
    </source>
</evidence>
<comment type="caution">
    <text evidence="4">The sequence shown here is derived from an EMBL/GenBank/DDBJ whole genome shotgun (WGS) entry which is preliminary data.</text>
</comment>
<evidence type="ECO:0000313" key="4">
    <source>
        <dbReference type="EMBL" id="CAJ0604518.1"/>
    </source>
</evidence>
<keyword evidence="2" id="KW-0732">Signal</keyword>
<dbReference type="Pfam" id="PF01549">
    <property type="entry name" value="ShK"/>
    <property type="match status" value="1"/>
</dbReference>
<keyword evidence="1" id="KW-1015">Disulfide bond</keyword>
<evidence type="ECO:0000313" key="5">
    <source>
        <dbReference type="Proteomes" id="UP001176961"/>
    </source>
</evidence>